<evidence type="ECO:0000313" key="3">
    <source>
        <dbReference type="Proteomes" id="UP000299102"/>
    </source>
</evidence>
<comment type="caution">
    <text evidence="2">The sequence shown here is derived from an EMBL/GenBank/DDBJ whole genome shotgun (WGS) entry which is preliminary data.</text>
</comment>
<dbReference type="Gene3D" id="3.60.10.10">
    <property type="entry name" value="Endonuclease/exonuclease/phosphatase"/>
    <property type="match status" value="1"/>
</dbReference>
<evidence type="ECO:0000259" key="1">
    <source>
        <dbReference type="Pfam" id="PF14529"/>
    </source>
</evidence>
<keyword evidence="2" id="KW-0548">Nucleotidyltransferase</keyword>
<evidence type="ECO:0000313" key="2">
    <source>
        <dbReference type="EMBL" id="GBP30612.1"/>
    </source>
</evidence>
<dbReference type="OrthoDB" id="7487383at2759"/>
<dbReference type="InterPro" id="IPR036691">
    <property type="entry name" value="Endo/exonu/phosph_ase_sf"/>
</dbReference>
<keyword evidence="2" id="KW-0695">RNA-directed DNA polymerase</keyword>
<reference evidence="2 3" key="1">
    <citation type="journal article" date="2019" name="Commun. Biol.">
        <title>The bagworm genome reveals a unique fibroin gene that provides high tensile strength.</title>
        <authorList>
            <person name="Kono N."/>
            <person name="Nakamura H."/>
            <person name="Ohtoshi R."/>
            <person name="Tomita M."/>
            <person name="Numata K."/>
            <person name="Arakawa K."/>
        </authorList>
    </citation>
    <scope>NUCLEOTIDE SEQUENCE [LARGE SCALE GENOMIC DNA]</scope>
</reference>
<dbReference type="AlphaFoldDB" id="A0A4C1UX99"/>
<feature type="domain" description="Endonuclease/exonuclease/phosphatase" evidence="1">
    <location>
        <begin position="35"/>
        <end position="136"/>
    </location>
</feature>
<dbReference type="Pfam" id="PF14529">
    <property type="entry name" value="Exo_endo_phos_2"/>
    <property type="match status" value="1"/>
</dbReference>
<sequence length="290" mass="32540">MSEAPGCSAHCSAERLKPKDLKLLFINAQGLTNNIGVLDSDLESLLALGEHVILFGDFNSKNTEWNCVSINKNGRVPVDLKNTLEFDVIAPLTPSHFPNEDRDMPDILDIALMRNVNLKLNCIETLQRLSSDHRLVLMRLEPTSNNRPRDKKITTNWKKVSIALEEIDTPALNKIPNDIESTNDIDNAIGTLTSHISKVVKNCSRKVPVNSDHLKLPASVLKPMRAKNAALRRVSNFPTPTNRSYARALQGKIRERVREVRNNNWSAVMEEIIPTHKAYWQVAKALKSDG</sequence>
<keyword evidence="2" id="KW-0808">Transferase</keyword>
<gene>
    <name evidence="2" type="primary">pol</name>
    <name evidence="2" type="ORF">EVAR_76155_1</name>
</gene>
<dbReference type="SUPFAM" id="SSF56219">
    <property type="entry name" value="DNase I-like"/>
    <property type="match status" value="1"/>
</dbReference>
<proteinExistence type="predicted"/>
<protein>
    <submittedName>
        <fullName evidence="2">RNA-directed DNA polymerase from mobile element jockey</fullName>
    </submittedName>
</protein>
<organism evidence="2 3">
    <name type="scientific">Eumeta variegata</name>
    <name type="common">Bagworm moth</name>
    <name type="synonym">Eumeta japonica</name>
    <dbReference type="NCBI Taxonomy" id="151549"/>
    <lineage>
        <taxon>Eukaryota</taxon>
        <taxon>Metazoa</taxon>
        <taxon>Ecdysozoa</taxon>
        <taxon>Arthropoda</taxon>
        <taxon>Hexapoda</taxon>
        <taxon>Insecta</taxon>
        <taxon>Pterygota</taxon>
        <taxon>Neoptera</taxon>
        <taxon>Endopterygota</taxon>
        <taxon>Lepidoptera</taxon>
        <taxon>Glossata</taxon>
        <taxon>Ditrysia</taxon>
        <taxon>Tineoidea</taxon>
        <taxon>Psychidae</taxon>
        <taxon>Oiketicinae</taxon>
        <taxon>Eumeta</taxon>
    </lineage>
</organism>
<dbReference type="Proteomes" id="UP000299102">
    <property type="component" value="Unassembled WGS sequence"/>
</dbReference>
<dbReference type="InterPro" id="IPR005135">
    <property type="entry name" value="Endo/exonuclease/phosphatase"/>
</dbReference>
<name>A0A4C1UX99_EUMVA</name>
<keyword evidence="3" id="KW-1185">Reference proteome</keyword>
<dbReference type="EMBL" id="BGZK01000235">
    <property type="protein sequence ID" value="GBP30612.1"/>
    <property type="molecule type" value="Genomic_DNA"/>
</dbReference>
<accession>A0A4C1UX99</accession>
<dbReference type="GO" id="GO:0003964">
    <property type="term" value="F:RNA-directed DNA polymerase activity"/>
    <property type="evidence" value="ECO:0007669"/>
    <property type="project" value="UniProtKB-KW"/>
</dbReference>